<reference evidence="1 2" key="1">
    <citation type="submission" date="2017-02" db="EMBL/GenBank/DDBJ databases">
        <authorList>
            <person name="Peterson S.W."/>
        </authorList>
    </citation>
    <scope>NUCLEOTIDE SEQUENCE [LARGE SCALE GENOMIC DNA]</scope>
    <source>
        <strain evidence="2">type strain: NCCB 100098</strain>
    </source>
</reference>
<dbReference type="RefSeq" id="WP_080155562.1">
    <property type="nucleotide sequence ID" value="NZ_FUZI01000001.1"/>
</dbReference>
<evidence type="ECO:0000313" key="1">
    <source>
        <dbReference type="EMBL" id="SKC30696.1"/>
    </source>
</evidence>
<organism evidence="1 2">
    <name type="scientific">Photobacterium piscicola</name>
    <dbReference type="NCBI Taxonomy" id="1378299"/>
    <lineage>
        <taxon>Bacteria</taxon>
        <taxon>Pseudomonadati</taxon>
        <taxon>Pseudomonadota</taxon>
        <taxon>Gammaproteobacteria</taxon>
        <taxon>Vibrionales</taxon>
        <taxon>Vibrionaceae</taxon>
        <taxon>Photobacterium</taxon>
    </lineage>
</organism>
<sequence>MRLLLALIIFLLLVKFEYMDREINSLIVDRDNILLINKSNTENLKLLADQNKQNNDLFLQREQRKEKQQGELIVTTESLRKLLYKKEQFNHHWPDDIIEWLQLPY</sequence>
<proteinExistence type="predicted"/>
<protein>
    <submittedName>
        <fullName evidence="1">Uncharacterized protein</fullName>
    </submittedName>
</protein>
<evidence type="ECO:0000313" key="2">
    <source>
        <dbReference type="Proteomes" id="UP000189966"/>
    </source>
</evidence>
<dbReference type="EMBL" id="FUZI01000001">
    <property type="protein sequence ID" value="SKC30696.1"/>
    <property type="molecule type" value="Genomic_DNA"/>
</dbReference>
<accession>A0A1T5HVA1</accession>
<dbReference type="OrthoDB" id="5829551at2"/>
<gene>
    <name evidence="1" type="ORF">CZ809_00173</name>
</gene>
<dbReference type="AlphaFoldDB" id="A0A1T5HVA1"/>
<name>A0A1T5HVA1_9GAMM</name>
<dbReference type="Proteomes" id="UP000189966">
    <property type="component" value="Unassembled WGS sequence"/>
</dbReference>